<dbReference type="OrthoDB" id="5599552at2759"/>
<gene>
    <name evidence="2" type="ORF">K435DRAFT_616575</name>
</gene>
<evidence type="ECO:0000313" key="3">
    <source>
        <dbReference type="Proteomes" id="UP000297245"/>
    </source>
</evidence>
<accession>A0A4S8M407</accession>
<name>A0A4S8M407_DENBC</name>
<dbReference type="PROSITE" id="PS51821">
    <property type="entry name" value="VELVET"/>
    <property type="match status" value="1"/>
</dbReference>
<evidence type="ECO:0000313" key="2">
    <source>
        <dbReference type="EMBL" id="THU96916.1"/>
    </source>
</evidence>
<reference evidence="2 3" key="1">
    <citation type="journal article" date="2019" name="Nat. Ecol. Evol.">
        <title>Megaphylogeny resolves global patterns of mushroom evolution.</title>
        <authorList>
            <person name="Varga T."/>
            <person name="Krizsan K."/>
            <person name="Foldi C."/>
            <person name="Dima B."/>
            <person name="Sanchez-Garcia M."/>
            <person name="Sanchez-Ramirez S."/>
            <person name="Szollosi G.J."/>
            <person name="Szarkandi J.G."/>
            <person name="Papp V."/>
            <person name="Albert L."/>
            <person name="Andreopoulos W."/>
            <person name="Angelini C."/>
            <person name="Antonin V."/>
            <person name="Barry K.W."/>
            <person name="Bougher N.L."/>
            <person name="Buchanan P."/>
            <person name="Buyck B."/>
            <person name="Bense V."/>
            <person name="Catcheside P."/>
            <person name="Chovatia M."/>
            <person name="Cooper J."/>
            <person name="Damon W."/>
            <person name="Desjardin D."/>
            <person name="Finy P."/>
            <person name="Geml J."/>
            <person name="Haridas S."/>
            <person name="Hughes K."/>
            <person name="Justo A."/>
            <person name="Karasinski D."/>
            <person name="Kautmanova I."/>
            <person name="Kiss B."/>
            <person name="Kocsube S."/>
            <person name="Kotiranta H."/>
            <person name="LaButti K.M."/>
            <person name="Lechner B.E."/>
            <person name="Liimatainen K."/>
            <person name="Lipzen A."/>
            <person name="Lukacs Z."/>
            <person name="Mihaltcheva S."/>
            <person name="Morgado L.N."/>
            <person name="Niskanen T."/>
            <person name="Noordeloos M.E."/>
            <person name="Ohm R.A."/>
            <person name="Ortiz-Santana B."/>
            <person name="Ovrebo C."/>
            <person name="Racz N."/>
            <person name="Riley R."/>
            <person name="Savchenko A."/>
            <person name="Shiryaev A."/>
            <person name="Soop K."/>
            <person name="Spirin V."/>
            <person name="Szebenyi C."/>
            <person name="Tomsovsky M."/>
            <person name="Tulloss R.E."/>
            <person name="Uehling J."/>
            <person name="Grigoriev I.V."/>
            <person name="Vagvolgyi C."/>
            <person name="Papp T."/>
            <person name="Martin F.M."/>
            <person name="Miettinen O."/>
            <person name="Hibbett D.S."/>
            <person name="Nagy L.G."/>
        </authorList>
    </citation>
    <scope>NUCLEOTIDE SEQUENCE [LARGE SCALE GENOMIC DNA]</scope>
    <source>
        <strain evidence="2 3">CBS 962.96</strain>
    </source>
</reference>
<feature type="non-terminal residue" evidence="2">
    <location>
        <position position="1"/>
    </location>
</feature>
<proteinExistence type="predicted"/>
<dbReference type="EMBL" id="ML179166">
    <property type="protein sequence ID" value="THU96916.1"/>
    <property type="molecule type" value="Genomic_DNA"/>
</dbReference>
<sequence length="61" mass="6919">PIRFTSGQFSGRTIRAELEEIQKADLGRKPLDPPPVVILRLFDVIEEGTDGRIEREIENAE</sequence>
<dbReference type="InterPro" id="IPR037525">
    <property type="entry name" value="Velvet_dom"/>
</dbReference>
<dbReference type="Proteomes" id="UP000297245">
    <property type="component" value="Unassembled WGS sequence"/>
</dbReference>
<dbReference type="AlphaFoldDB" id="A0A4S8M407"/>
<organism evidence="2 3">
    <name type="scientific">Dendrothele bispora (strain CBS 962.96)</name>
    <dbReference type="NCBI Taxonomy" id="1314807"/>
    <lineage>
        <taxon>Eukaryota</taxon>
        <taxon>Fungi</taxon>
        <taxon>Dikarya</taxon>
        <taxon>Basidiomycota</taxon>
        <taxon>Agaricomycotina</taxon>
        <taxon>Agaricomycetes</taxon>
        <taxon>Agaricomycetidae</taxon>
        <taxon>Agaricales</taxon>
        <taxon>Agaricales incertae sedis</taxon>
        <taxon>Dendrothele</taxon>
    </lineage>
</organism>
<protein>
    <recommendedName>
        <fullName evidence="1">Velvet domain-containing protein</fullName>
    </recommendedName>
</protein>
<keyword evidence="3" id="KW-1185">Reference proteome</keyword>
<feature type="non-terminal residue" evidence="2">
    <location>
        <position position="61"/>
    </location>
</feature>
<feature type="domain" description="Velvet" evidence="1">
    <location>
        <begin position="11"/>
        <end position="61"/>
    </location>
</feature>
<evidence type="ECO:0000259" key="1">
    <source>
        <dbReference type="PROSITE" id="PS51821"/>
    </source>
</evidence>